<dbReference type="PIRSF" id="PIRSF032184">
    <property type="entry name" value="ATPase_V1_H"/>
    <property type="match status" value="1"/>
</dbReference>
<organism evidence="7 8">
    <name type="scientific">Durusdinium trenchii</name>
    <dbReference type="NCBI Taxonomy" id="1381693"/>
    <lineage>
        <taxon>Eukaryota</taxon>
        <taxon>Sar</taxon>
        <taxon>Alveolata</taxon>
        <taxon>Dinophyceae</taxon>
        <taxon>Suessiales</taxon>
        <taxon>Symbiodiniaceae</taxon>
        <taxon>Durusdinium</taxon>
    </lineage>
</organism>
<dbReference type="InterPro" id="IPR016024">
    <property type="entry name" value="ARM-type_fold"/>
</dbReference>
<keyword evidence="4 5" id="KW-0406">Ion transport</keyword>
<dbReference type="InterPro" id="IPR011989">
    <property type="entry name" value="ARM-like"/>
</dbReference>
<keyword evidence="8" id="KW-1185">Reference proteome</keyword>
<dbReference type="InterPro" id="IPR038497">
    <property type="entry name" value="ATPase_V1-cplx_hsu_C_sf"/>
</dbReference>
<sequence length="446" mass="50863">MAEAASLIEKYRVDGGGDFSKAAEIHQSILSFKPDWESYEATKAQAHVLKLIEADAPAIKNKSMIQGHIQVVQACMNIMASRDEKPIQWLLTLFYDMLREDSSSYAIFEEASKQKIEVYKPLMALLLRPGDNYTADKVSWLLSAVISHVPHSVTKAQVEEFLSSVLDSSKTSCSELGQLEAITNLLKSDAFRKFTWSEPGIPERIFRIQPKSAPSPHLYKCIFAIWALSFDQEITSSLKEMHVIKKLRETLTYSRVEKVIRLCLTVLKNFLGNKSLCEDIVEEGILEAVQQLEFEKWRDAELYDDIKDMAIQIGSEVSEMSNFERYERELQTGKLQWGFIHSSKFWAENVLKFESNDFRALKVLASLLQSPATDDTTLAVACHDIGEFVTLHPLGKKKVAQLQVKEKVMELMAAPEQKSREVRREALLCCQKIMLNKWQDMEQVPK</sequence>
<comment type="similarity">
    <text evidence="1 5">Belongs to the V-ATPase H subunit family.</text>
</comment>
<dbReference type="PANTHER" id="PTHR10698:SF0">
    <property type="entry name" value="V-TYPE PROTON ATPASE SUBUNIT H"/>
    <property type="match status" value="1"/>
</dbReference>
<dbReference type="Gene3D" id="1.25.10.10">
    <property type="entry name" value="Leucine-rich Repeat Variant"/>
    <property type="match status" value="1"/>
</dbReference>
<evidence type="ECO:0000256" key="2">
    <source>
        <dbReference type="ARBA" id="ARBA00022448"/>
    </source>
</evidence>
<feature type="domain" description="ATPase V1 complex subunit H C-terminal" evidence="6">
    <location>
        <begin position="319"/>
        <end position="438"/>
    </location>
</feature>
<keyword evidence="3 5" id="KW-0375">Hydrogen ion transport</keyword>
<dbReference type="InterPro" id="IPR004908">
    <property type="entry name" value="ATPase_V1-cplx_hsu"/>
</dbReference>
<reference evidence="7 8" key="1">
    <citation type="submission" date="2024-02" db="EMBL/GenBank/DDBJ databases">
        <authorList>
            <person name="Chen Y."/>
            <person name="Shah S."/>
            <person name="Dougan E. K."/>
            <person name="Thang M."/>
            <person name="Chan C."/>
        </authorList>
    </citation>
    <scope>NUCLEOTIDE SEQUENCE [LARGE SCALE GENOMIC DNA]</scope>
</reference>
<accession>A0ABP0K149</accession>
<evidence type="ECO:0000313" key="8">
    <source>
        <dbReference type="Proteomes" id="UP001642484"/>
    </source>
</evidence>
<dbReference type="Pfam" id="PF03224">
    <property type="entry name" value="V-ATPase_H_N"/>
    <property type="match status" value="1"/>
</dbReference>
<comment type="subunit">
    <text evidence="5">V-ATPase is a heteromultimeric enzyme made up of two complexes: the ATP-hydrolytic V1 complex and the proton translocation V0 complex.</text>
</comment>
<dbReference type="PANTHER" id="PTHR10698">
    <property type="entry name" value="V-TYPE PROTON ATPASE SUBUNIT H"/>
    <property type="match status" value="1"/>
</dbReference>
<evidence type="ECO:0000313" key="7">
    <source>
        <dbReference type="EMBL" id="CAK9020271.1"/>
    </source>
</evidence>
<evidence type="ECO:0000256" key="4">
    <source>
        <dbReference type="ARBA" id="ARBA00023065"/>
    </source>
</evidence>
<dbReference type="Gene3D" id="1.25.40.150">
    <property type="entry name" value="V-type ATPase, subunit H, C-terminal domain"/>
    <property type="match status" value="1"/>
</dbReference>
<dbReference type="SUPFAM" id="SSF48371">
    <property type="entry name" value="ARM repeat"/>
    <property type="match status" value="1"/>
</dbReference>
<comment type="function">
    <text evidence="5">Subunit of the V1 complex of vacuolar(H+)-ATPase (V-ATPase), a multisubunit enzyme composed of a peripheral complex (V1) that hydrolyzes ATP and a membrane integral complex (V0) that translocates protons. V-ATPase is responsible for acidifying and maintaining the pH of intracellular compartments.</text>
</comment>
<name>A0ABP0K149_9DINO</name>
<proteinExistence type="inferred from homology"/>
<dbReference type="EMBL" id="CAXAMN010007080">
    <property type="protein sequence ID" value="CAK9020271.1"/>
    <property type="molecule type" value="Genomic_DNA"/>
</dbReference>
<dbReference type="Proteomes" id="UP001642484">
    <property type="component" value="Unassembled WGS sequence"/>
</dbReference>
<evidence type="ECO:0000256" key="1">
    <source>
        <dbReference type="ARBA" id="ARBA00008613"/>
    </source>
</evidence>
<dbReference type="Pfam" id="PF11698">
    <property type="entry name" value="V-ATPase_H_C"/>
    <property type="match status" value="1"/>
</dbReference>
<evidence type="ECO:0000256" key="5">
    <source>
        <dbReference type="PIRNR" id="PIRNR032184"/>
    </source>
</evidence>
<gene>
    <name evidence="7" type="ORF">CCMP2556_LOCUS13996</name>
</gene>
<comment type="caution">
    <text evidence="7">The sequence shown here is derived from an EMBL/GenBank/DDBJ whole genome shotgun (WGS) entry which is preliminary data.</text>
</comment>
<keyword evidence="2 5" id="KW-0813">Transport</keyword>
<evidence type="ECO:0000259" key="6">
    <source>
        <dbReference type="Pfam" id="PF11698"/>
    </source>
</evidence>
<protein>
    <recommendedName>
        <fullName evidence="5">V-type proton ATPase subunit H</fullName>
    </recommendedName>
</protein>
<dbReference type="InterPro" id="IPR011987">
    <property type="entry name" value="ATPase_V1-cplx_hsu_C"/>
</dbReference>
<evidence type="ECO:0000256" key="3">
    <source>
        <dbReference type="ARBA" id="ARBA00022781"/>
    </source>
</evidence>